<accession>A0A3Q8TVQ9</accession>
<dbReference type="GO" id="GO:0009055">
    <property type="term" value="F:electron transfer activity"/>
    <property type="evidence" value="ECO:0007669"/>
    <property type="project" value="InterPro"/>
</dbReference>
<proteinExistence type="predicted"/>
<reference evidence="9 10" key="1">
    <citation type="submission" date="2018-12" db="EMBL/GenBank/DDBJ databases">
        <authorList>
            <person name="Li S."/>
            <person name="Yang R."/>
            <person name="Chen G."/>
            <person name="Zou L."/>
            <person name="Zhang C."/>
            <person name="Chen Y."/>
            <person name="Liu Z."/>
            <person name="Li Y."/>
            <person name="Yan Y."/>
            <person name="Huang M."/>
            <person name="Chen T."/>
        </authorList>
    </citation>
    <scope>NUCLEOTIDE SEQUENCE [LARGE SCALE GENOMIC DNA]</scope>
    <source>
        <strain evidence="9 10">1257</strain>
    </source>
</reference>
<dbReference type="GO" id="GO:0020037">
    <property type="term" value="F:heme binding"/>
    <property type="evidence" value="ECO:0007669"/>
    <property type="project" value="InterPro"/>
</dbReference>
<evidence type="ECO:0000256" key="2">
    <source>
        <dbReference type="ARBA" id="ARBA00022617"/>
    </source>
</evidence>
<evidence type="ECO:0000256" key="4">
    <source>
        <dbReference type="ARBA" id="ARBA00022982"/>
    </source>
</evidence>
<evidence type="ECO:0000256" key="5">
    <source>
        <dbReference type="ARBA" id="ARBA00023004"/>
    </source>
</evidence>
<sequence>MKKTLAMLACIATASLAHAAQDPEAVFKRACQMCHNGQLPMAPKKGDHEAWKTRLAQGNDVLVKHVTEGFNAMPPRGLCMDCSADDYKAVIDYMSR</sequence>
<evidence type="ECO:0000256" key="3">
    <source>
        <dbReference type="ARBA" id="ARBA00022723"/>
    </source>
</evidence>
<dbReference type="InterPro" id="IPR002323">
    <property type="entry name" value="Cyt_CIE"/>
</dbReference>
<dbReference type="KEGG" id="pory:EJA05_17275"/>
<evidence type="ECO:0000256" key="6">
    <source>
        <dbReference type="PROSITE-ProRule" id="PRU00433"/>
    </source>
</evidence>
<feature type="domain" description="Cytochrome c" evidence="8">
    <location>
        <begin position="18"/>
        <end position="96"/>
    </location>
</feature>
<evidence type="ECO:0000256" key="1">
    <source>
        <dbReference type="ARBA" id="ARBA00022448"/>
    </source>
</evidence>
<organism evidence="9 10">
    <name type="scientific">Pseudomonas entomophila</name>
    <dbReference type="NCBI Taxonomy" id="312306"/>
    <lineage>
        <taxon>Bacteria</taxon>
        <taxon>Pseudomonadati</taxon>
        <taxon>Pseudomonadota</taxon>
        <taxon>Gammaproteobacteria</taxon>
        <taxon>Pseudomonadales</taxon>
        <taxon>Pseudomonadaceae</taxon>
        <taxon>Pseudomonas</taxon>
    </lineage>
</organism>
<keyword evidence="3 6" id="KW-0479">Metal-binding</keyword>
<keyword evidence="2 6" id="KW-0349">Heme</keyword>
<dbReference type="EMBL" id="CP034338">
    <property type="protein sequence ID" value="AZL69363.1"/>
    <property type="molecule type" value="Genomic_DNA"/>
</dbReference>
<dbReference type="PANTHER" id="PTHR40942:SF2">
    <property type="entry name" value="CYTOCHROME-RELATED"/>
    <property type="match status" value="1"/>
</dbReference>
<dbReference type="PANTHER" id="PTHR40942">
    <property type="match status" value="1"/>
</dbReference>
<evidence type="ECO:0000313" key="10">
    <source>
        <dbReference type="Proteomes" id="UP000268230"/>
    </source>
</evidence>
<evidence type="ECO:0000256" key="7">
    <source>
        <dbReference type="SAM" id="SignalP"/>
    </source>
</evidence>
<dbReference type="OrthoDB" id="9814708at2"/>
<dbReference type="SUPFAM" id="SSF46626">
    <property type="entry name" value="Cytochrome c"/>
    <property type="match status" value="1"/>
</dbReference>
<feature type="signal peptide" evidence="7">
    <location>
        <begin position="1"/>
        <end position="19"/>
    </location>
</feature>
<evidence type="ECO:0000259" key="8">
    <source>
        <dbReference type="PROSITE" id="PS51007"/>
    </source>
</evidence>
<dbReference type="AlphaFoldDB" id="A0A3Q8TVQ9"/>
<protein>
    <submittedName>
        <fullName evidence="9">Cytochrome c5 family protein</fullName>
    </submittedName>
</protein>
<dbReference type="PROSITE" id="PS51007">
    <property type="entry name" value="CYTC"/>
    <property type="match status" value="1"/>
</dbReference>
<dbReference type="InterPro" id="IPR036909">
    <property type="entry name" value="Cyt_c-like_dom_sf"/>
</dbReference>
<evidence type="ECO:0000313" key="9">
    <source>
        <dbReference type="EMBL" id="AZL69363.1"/>
    </source>
</evidence>
<gene>
    <name evidence="9" type="ORF">EJA05_17275</name>
</gene>
<keyword evidence="7" id="KW-0732">Signal</keyword>
<keyword evidence="4" id="KW-0249">Electron transport</keyword>
<dbReference type="PRINTS" id="PR00607">
    <property type="entry name" value="CYTCHROMECIE"/>
</dbReference>
<dbReference type="Gene3D" id="1.10.760.10">
    <property type="entry name" value="Cytochrome c-like domain"/>
    <property type="match status" value="1"/>
</dbReference>
<name>A0A3Q8TVQ9_9PSED</name>
<dbReference type="GO" id="GO:0005506">
    <property type="term" value="F:iron ion binding"/>
    <property type="evidence" value="ECO:0007669"/>
    <property type="project" value="InterPro"/>
</dbReference>
<dbReference type="Pfam" id="PF13442">
    <property type="entry name" value="Cytochrome_CBB3"/>
    <property type="match status" value="1"/>
</dbReference>
<feature type="chain" id="PRO_5018562936" evidence="7">
    <location>
        <begin position="20"/>
        <end position="96"/>
    </location>
</feature>
<keyword evidence="1" id="KW-0813">Transport</keyword>
<dbReference type="InterPro" id="IPR009056">
    <property type="entry name" value="Cyt_c-like_dom"/>
</dbReference>
<keyword evidence="5 6" id="KW-0408">Iron</keyword>
<dbReference type="Proteomes" id="UP000268230">
    <property type="component" value="Chromosome"/>
</dbReference>